<dbReference type="AlphaFoldDB" id="A0AAE0LBE9"/>
<evidence type="ECO:0000256" key="1">
    <source>
        <dbReference type="SAM" id="MobiDB-lite"/>
    </source>
</evidence>
<name>A0AAE0LBE9_9CHLO</name>
<evidence type="ECO:0000313" key="4">
    <source>
        <dbReference type="Proteomes" id="UP001190700"/>
    </source>
</evidence>
<reference evidence="3 4" key="1">
    <citation type="journal article" date="2015" name="Genome Biol. Evol.">
        <title>Comparative Genomics of a Bacterivorous Green Alga Reveals Evolutionary Causalities and Consequences of Phago-Mixotrophic Mode of Nutrition.</title>
        <authorList>
            <person name="Burns J.A."/>
            <person name="Paasch A."/>
            <person name="Narechania A."/>
            <person name="Kim E."/>
        </authorList>
    </citation>
    <scope>NUCLEOTIDE SEQUENCE [LARGE SCALE GENOMIC DNA]</scope>
    <source>
        <strain evidence="3">PLY_AMNH</strain>
    </source>
</reference>
<dbReference type="Gene3D" id="2.40.50.40">
    <property type="match status" value="1"/>
</dbReference>
<keyword evidence="4" id="KW-1185">Reference proteome</keyword>
<evidence type="ECO:0000313" key="3">
    <source>
        <dbReference type="EMBL" id="KAK3278659.1"/>
    </source>
</evidence>
<sequence>MVELDEQFLFNQATFNGLANAYNNKWLKLFQVEGRTSYVAALDGEGNNSRWVSRWTLEDAWFKWTLSNFLRANGEVQNIDLGGTRDELDRKLLLFYPEYERQFEVLWGSHLCNTPGCAYVMVGDGHLKNRRSLCATRNINFVALAGFPNGGFFKGCPNQPQAKSKYCKECNKFIVKKLDLSEPVEESEEVLSAETSTRILRSHVANIEKDETDKEEGWVREVIEHRTKGNRATNKPQYRIRWEDSSRPDEWRYATDLPAYLIVDYWRKHRKNVPKEWVEALAKEDEERPREIPVSDREATESIGLLAPGLQSYLHDDGTEKSEVQCGTDKDDWHKAGQESISQVVNALIGLFTRIGWMPSLFGYDDGCHLHGFLHLPRRVAVYAGNATWSALLKMRIFIDRFHFKNHVDAWCQTNMNPERAEVKGHLRGTDAQGKPWAVNTEICEETFSWLRGYKFSTRQMGEARFKWFLLRMCWMRNQATVRRQQSAGRNPRKRIAPYCMPCSPDGDLGAPKSPLAEPAMTEDMCNSDNMQ</sequence>
<reference evidence="3" key="2">
    <citation type="submission" date="2023-06" db="EMBL/GenBank/DDBJ databases">
        <title>Long-read-based genome assembly of the green algal bacterivore Cymbomonas tetramitiformis.</title>
        <authorList>
            <person name="Gyaltshen Y."/>
            <person name="Rozenberg A."/>
            <person name="Paasch A."/>
            <person name="Burns J.A."/>
            <person name="Warring S."/>
            <person name="Larson R."/>
            <person name="Maurer-Alcala X."/>
            <person name="Dacks J."/>
            <person name="Kim E."/>
        </authorList>
    </citation>
    <scope>NUCLEOTIDE SEQUENCE</scope>
    <source>
        <strain evidence="3">PLY_AMNH</strain>
    </source>
</reference>
<proteinExistence type="predicted"/>
<protein>
    <submittedName>
        <fullName evidence="3">Uncharacterized protein</fullName>
    </submittedName>
</protein>
<dbReference type="EMBL" id="LGRX02035110">
    <property type="protein sequence ID" value="KAK3236250.1"/>
    <property type="molecule type" value="Genomic_DNA"/>
</dbReference>
<organism evidence="3 4">
    <name type="scientific">Cymbomonas tetramitiformis</name>
    <dbReference type="NCBI Taxonomy" id="36881"/>
    <lineage>
        <taxon>Eukaryota</taxon>
        <taxon>Viridiplantae</taxon>
        <taxon>Chlorophyta</taxon>
        <taxon>Pyramimonadophyceae</taxon>
        <taxon>Pyramimonadales</taxon>
        <taxon>Pyramimonadaceae</taxon>
        <taxon>Cymbomonas</taxon>
    </lineage>
</organism>
<dbReference type="Proteomes" id="UP001190700">
    <property type="component" value="Unassembled WGS sequence"/>
</dbReference>
<dbReference type="EMBL" id="LGRX02005340">
    <property type="protein sequence ID" value="KAK3278659.1"/>
    <property type="molecule type" value="Genomic_DNA"/>
</dbReference>
<gene>
    <name evidence="3" type="ORF">CYMTET_13418</name>
    <name evidence="2" type="ORF">CYMTET_53596</name>
</gene>
<feature type="region of interest" description="Disordered" evidence="1">
    <location>
        <begin position="511"/>
        <end position="532"/>
    </location>
</feature>
<comment type="caution">
    <text evidence="3">The sequence shown here is derived from an EMBL/GenBank/DDBJ whole genome shotgun (WGS) entry which is preliminary data.</text>
</comment>
<accession>A0AAE0LBE9</accession>
<evidence type="ECO:0000313" key="2">
    <source>
        <dbReference type="EMBL" id="KAK3236250.1"/>
    </source>
</evidence>